<reference evidence="4" key="1">
    <citation type="journal article" date="2020" name="Stud. Mycol.">
        <title>101 Dothideomycetes genomes: a test case for predicting lifestyles and emergence of pathogens.</title>
        <authorList>
            <person name="Haridas S."/>
            <person name="Albert R."/>
            <person name="Binder M."/>
            <person name="Bloem J."/>
            <person name="Labutti K."/>
            <person name="Salamov A."/>
            <person name="Andreopoulos B."/>
            <person name="Baker S."/>
            <person name="Barry K."/>
            <person name="Bills G."/>
            <person name="Bluhm B."/>
            <person name="Cannon C."/>
            <person name="Castanera R."/>
            <person name="Culley D."/>
            <person name="Daum C."/>
            <person name="Ezra D."/>
            <person name="Gonzalez J."/>
            <person name="Henrissat B."/>
            <person name="Kuo A."/>
            <person name="Liang C."/>
            <person name="Lipzen A."/>
            <person name="Lutzoni F."/>
            <person name="Magnuson J."/>
            <person name="Mondo S."/>
            <person name="Nolan M."/>
            <person name="Ohm R."/>
            <person name="Pangilinan J."/>
            <person name="Park H.-J."/>
            <person name="Ramirez L."/>
            <person name="Alfaro M."/>
            <person name="Sun H."/>
            <person name="Tritt A."/>
            <person name="Yoshinaga Y."/>
            <person name="Zwiers L.-H."/>
            <person name="Turgeon B."/>
            <person name="Goodwin S."/>
            <person name="Spatafora J."/>
            <person name="Crous P."/>
            <person name="Grigoriev I."/>
        </authorList>
    </citation>
    <scope>NUCLEOTIDE SEQUENCE</scope>
    <source>
        <strain evidence="4">CBS 130266</strain>
    </source>
</reference>
<accession>A0A9P4NQD3</accession>
<keyword evidence="5" id="KW-1185">Reference proteome</keyword>
<dbReference type="GO" id="GO:0097602">
    <property type="term" value="F:cullin family protein binding"/>
    <property type="evidence" value="ECO:0007669"/>
    <property type="project" value="TreeGrafter"/>
</dbReference>
<evidence type="ECO:0000313" key="5">
    <source>
        <dbReference type="Proteomes" id="UP000800235"/>
    </source>
</evidence>
<dbReference type="Pfam" id="PF14555">
    <property type="entry name" value="UBA_4"/>
    <property type="match status" value="1"/>
</dbReference>
<dbReference type="InterPro" id="IPR042460">
    <property type="entry name" value="DCN1-like_PONY"/>
</dbReference>
<name>A0A9P4NQD3_9PEZI</name>
<dbReference type="GO" id="GO:0032182">
    <property type="term" value="F:ubiquitin-like protein binding"/>
    <property type="evidence" value="ECO:0007669"/>
    <property type="project" value="TreeGrafter"/>
</dbReference>
<dbReference type="PANTHER" id="PTHR12281:SF31">
    <property type="entry name" value="DCN1-LIKE PROTEIN 3"/>
    <property type="match status" value="1"/>
</dbReference>
<proteinExistence type="predicted"/>
<dbReference type="Pfam" id="PF03556">
    <property type="entry name" value="Cullin_binding"/>
    <property type="match status" value="1"/>
</dbReference>
<dbReference type="GO" id="GO:0031624">
    <property type="term" value="F:ubiquitin conjugating enzyme binding"/>
    <property type="evidence" value="ECO:0007669"/>
    <property type="project" value="TreeGrafter"/>
</dbReference>
<dbReference type="OrthoDB" id="27198at2759"/>
<dbReference type="SUPFAM" id="SSF46934">
    <property type="entry name" value="UBA-like"/>
    <property type="match status" value="1"/>
</dbReference>
<evidence type="ECO:0000256" key="2">
    <source>
        <dbReference type="RuleBase" id="RU410713"/>
    </source>
</evidence>
<dbReference type="PROSITE" id="PS51229">
    <property type="entry name" value="DCUN1"/>
    <property type="match status" value="1"/>
</dbReference>
<dbReference type="Gene3D" id="1.10.238.10">
    <property type="entry name" value="EF-hand"/>
    <property type="match status" value="1"/>
</dbReference>
<gene>
    <name evidence="4" type="ORF">EJ08DRAFT_634904</name>
</gene>
<keyword evidence="1" id="KW-0833">Ubl conjugation pathway</keyword>
<dbReference type="Gene3D" id="1.10.238.200">
    <property type="entry name" value="Cullin, PONY binding domain"/>
    <property type="match status" value="1"/>
</dbReference>
<protein>
    <recommendedName>
        <fullName evidence="2">Defective in cullin neddylation protein</fullName>
    </recommendedName>
</protein>
<dbReference type="GO" id="GO:0045116">
    <property type="term" value="P:protein neddylation"/>
    <property type="evidence" value="ECO:0007669"/>
    <property type="project" value="TreeGrafter"/>
</dbReference>
<dbReference type="InterPro" id="IPR009060">
    <property type="entry name" value="UBA-like_sf"/>
</dbReference>
<sequence length="283" mass="31316">MPAAYTPAQKKAIADFISITNADRSTAAKILKANAWDATNAVNVYFNNPSSASAPTGSTSSSRTTLTKLFDKYRDEPRTSPDTISISGSMAYFQAIGAELDDISCLIASEIVSCPTMGEITREGFVEGWKDVGGADSIDAQKRIIAMRRSQIGSAAPSSRQMLKEVYRHTFKLGITAQGQRSVDKDTCIEFWKMLFAPPGFDWSTESTNWLQLWLEFVGANGVKGINADVWNQTFVFAEESVKDETLGWWSEEAAWPALVDEFVEWIHEKRGTGKGDDDEMEY</sequence>
<feature type="domain" description="DCUN1" evidence="3">
    <location>
        <begin position="61"/>
        <end position="268"/>
    </location>
</feature>
<organism evidence="4 5">
    <name type="scientific">Tothia fuscella</name>
    <dbReference type="NCBI Taxonomy" id="1048955"/>
    <lineage>
        <taxon>Eukaryota</taxon>
        <taxon>Fungi</taxon>
        <taxon>Dikarya</taxon>
        <taxon>Ascomycota</taxon>
        <taxon>Pezizomycotina</taxon>
        <taxon>Dothideomycetes</taxon>
        <taxon>Pleosporomycetidae</taxon>
        <taxon>Venturiales</taxon>
        <taxon>Cylindrosympodiaceae</taxon>
        <taxon>Tothia</taxon>
    </lineage>
</organism>
<evidence type="ECO:0000256" key="1">
    <source>
        <dbReference type="ARBA" id="ARBA00022786"/>
    </source>
</evidence>
<dbReference type="InterPro" id="IPR005176">
    <property type="entry name" value="PONY_dom"/>
</dbReference>
<dbReference type="GO" id="GO:0000151">
    <property type="term" value="C:ubiquitin ligase complex"/>
    <property type="evidence" value="ECO:0007669"/>
    <property type="project" value="TreeGrafter"/>
</dbReference>
<dbReference type="EMBL" id="MU007044">
    <property type="protein sequence ID" value="KAF2429752.1"/>
    <property type="molecule type" value="Genomic_DNA"/>
</dbReference>
<evidence type="ECO:0000313" key="4">
    <source>
        <dbReference type="EMBL" id="KAF2429752.1"/>
    </source>
</evidence>
<comment type="function">
    <text evidence="2">Neddylation of cullins play an essential role in the regulation of SCF-type complexes activity.</text>
</comment>
<dbReference type="PANTHER" id="PTHR12281">
    <property type="entry name" value="RP42 RELATED"/>
    <property type="match status" value="1"/>
</dbReference>
<dbReference type="InterPro" id="IPR014764">
    <property type="entry name" value="DCN-prot"/>
</dbReference>
<dbReference type="AlphaFoldDB" id="A0A9P4NQD3"/>
<comment type="caution">
    <text evidence="4">The sequence shown here is derived from an EMBL/GenBank/DDBJ whole genome shotgun (WGS) entry which is preliminary data.</text>
</comment>
<evidence type="ECO:0000259" key="3">
    <source>
        <dbReference type="PROSITE" id="PS51229"/>
    </source>
</evidence>
<dbReference type="Proteomes" id="UP000800235">
    <property type="component" value="Unassembled WGS sequence"/>
</dbReference>
<dbReference type="Gene3D" id="1.10.8.10">
    <property type="entry name" value="DNA helicase RuvA subunit, C-terminal domain"/>
    <property type="match status" value="1"/>
</dbReference>